<keyword evidence="2" id="KW-1185">Reference proteome</keyword>
<reference evidence="2" key="1">
    <citation type="submission" date="2008-03" db="EMBL/GenBank/DDBJ databases">
        <title>Annotation of Ixodes scapularis.</title>
        <authorList>
            <consortium name="Ixodes scapularis Genome Project Consortium"/>
            <person name="Caler E."/>
            <person name="Hannick L.I."/>
            <person name="Bidwell S."/>
            <person name="Joardar V."/>
            <person name="Thiagarajan M."/>
            <person name="Amedeo P."/>
            <person name="Galinsky K.J."/>
            <person name="Schobel S."/>
            <person name="Inman J."/>
            <person name="Hostetler J."/>
            <person name="Miller J."/>
            <person name="Hammond M."/>
            <person name="Megy K."/>
            <person name="Lawson D."/>
            <person name="Kodira C."/>
            <person name="Sutton G."/>
            <person name="Meyer J."/>
            <person name="Hill C.A."/>
            <person name="Birren B."/>
            <person name="Nene V."/>
            <person name="Collins F."/>
            <person name="Alarcon-Chaidez F."/>
            <person name="Wikel S."/>
            <person name="Strausberg R."/>
        </authorList>
    </citation>
    <scope>NUCLEOTIDE SEQUENCE [LARGE SCALE GENOMIC DNA]</scope>
    <source>
        <strain evidence="2">Wikel</strain>
    </source>
</reference>
<protein>
    <submittedName>
        <fullName evidence="1">Uncharacterized protein</fullName>
    </submittedName>
</protein>
<dbReference type="EnsemblMetazoa" id="ISCW014178-RA">
    <property type="protein sequence ID" value="ISCW014178-PA"/>
    <property type="gene ID" value="ISCW014178"/>
</dbReference>
<reference evidence="1" key="2">
    <citation type="submission" date="2020-05" db="UniProtKB">
        <authorList>
            <consortium name="EnsemblMetazoa"/>
        </authorList>
    </citation>
    <scope>IDENTIFICATION</scope>
    <source>
        <strain evidence="1">wikel</strain>
    </source>
</reference>
<dbReference type="PANTHER" id="PTHR33053">
    <property type="entry name" value="PROTEIN, PUTATIVE-RELATED"/>
    <property type="match status" value="1"/>
</dbReference>
<evidence type="ECO:0000313" key="2">
    <source>
        <dbReference type="Proteomes" id="UP000001555"/>
    </source>
</evidence>
<dbReference type="EMBL" id="ABJB011034694">
    <property type="status" value="NOT_ANNOTATED_CDS"/>
    <property type="molecule type" value="Genomic_DNA"/>
</dbReference>
<dbReference type="VEuPathDB" id="VectorBase:ISCW014178"/>
<dbReference type="InParanoid" id="A0A1S4LHI3"/>
<sequence length="140" mass="16153">IGGRLQFHTFLLYGGPVVLLELLPETLCEHFLVLHTAIRTLASPKLHIEFNDYAKNLLKYFVQQFGKIYGQNQLVYNVHTLSHLAKQCLKHGPLDGFSAFSFESCLGRLKKKLRTTSKPLAQISRRLSEAKVFFTWYLER</sequence>
<dbReference type="Proteomes" id="UP000001555">
    <property type="component" value="Unassembled WGS sequence"/>
</dbReference>
<organism evidence="1 2">
    <name type="scientific">Ixodes scapularis</name>
    <name type="common">Black-legged tick</name>
    <name type="synonym">Deer tick</name>
    <dbReference type="NCBI Taxonomy" id="6945"/>
    <lineage>
        <taxon>Eukaryota</taxon>
        <taxon>Metazoa</taxon>
        <taxon>Ecdysozoa</taxon>
        <taxon>Arthropoda</taxon>
        <taxon>Chelicerata</taxon>
        <taxon>Arachnida</taxon>
        <taxon>Acari</taxon>
        <taxon>Parasitiformes</taxon>
        <taxon>Ixodida</taxon>
        <taxon>Ixodoidea</taxon>
        <taxon>Ixodidae</taxon>
        <taxon>Ixodinae</taxon>
        <taxon>Ixodes</taxon>
    </lineage>
</organism>
<name>A0A1S4LHI3_IXOSC</name>
<dbReference type="AlphaFoldDB" id="A0A1S4LHI3"/>
<evidence type="ECO:0000313" key="1">
    <source>
        <dbReference type="EnsemblMetazoa" id="ISCW014178-PA"/>
    </source>
</evidence>
<dbReference type="VEuPathDB" id="VectorBase:ISCI014178"/>
<accession>A0A1S4LHI3</accession>
<proteinExistence type="predicted"/>
<dbReference type="PANTHER" id="PTHR33053:SF25">
    <property type="entry name" value="TRANSPOSASE DOMAIN-CONTAINING PROTEIN"/>
    <property type="match status" value="1"/>
</dbReference>